<accession>A0ABM7SZW8</accession>
<proteinExistence type="predicted"/>
<evidence type="ECO:0000313" key="2">
    <source>
        <dbReference type="Proteomes" id="UP000824633"/>
    </source>
</evidence>
<dbReference type="EMBL" id="AP024849">
    <property type="protein sequence ID" value="BCZ45194.1"/>
    <property type="molecule type" value="Genomic_DNA"/>
</dbReference>
<organism evidence="1 2">
    <name type="scientific">Clostridium gelidum</name>
    <dbReference type="NCBI Taxonomy" id="704125"/>
    <lineage>
        <taxon>Bacteria</taxon>
        <taxon>Bacillati</taxon>
        <taxon>Bacillota</taxon>
        <taxon>Clostridia</taxon>
        <taxon>Eubacteriales</taxon>
        <taxon>Clostridiaceae</taxon>
        <taxon>Clostridium</taxon>
    </lineage>
</organism>
<protein>
    <submittedName>
        <fullName evidence="1">Uncharacterized protein</fullName>
    </submittedName>
</protein>
<evidence type="ECO:0000313" key="1">
    <source>
        <dbReference type="EMBL" id="BCZ45194.1"/>
    </source>
</evidence>
<reference evidence="2" key="1">
    <citation type="submission" date="2021-07" db="EMBL/GenBank/DDBJ databases">
        <title>Complete genome sequencing of a Clostridium isolate.</title>
        <authorList>
            <person name="Ueki A."/>
            <person name="Tonouchi A."/>
        </authorList>
    </citation>
    <scope>NUCLEOTIDE SEQUENCE [LARGE SCALE GENOMIC DNA]</scope>
    <source>
        <strain evidence="2">C5S11</strain>
    </source>
</reference>
<keyword evidence="2" id="KW-1185">Reference proteome</keyword>
<dbReference type="Proteomes" id="UP000824633">
    <property type="component" value="Chromosome"/>
</dbReference>
<sequence>MKKIGQAITSVLITRDGKIIFKAGDAFEKGKLFIIEDNQVNIIQEALYVGCSRNKKIYAIAYKDCIRTYYGSAV</sequence>
<gene>
    <name evidence="1" type="ORF">psyc5s11_12610</name>
</gene>
<dbReference type="RefSeq" id="WP_224036814.1">
    <property type="nucleotide sequence ID" value="NZ_AP024849.1"/>
</dbReference>
<name>A0ABM7SZW8_9CLOT</name>